<gene>
    <name evidence="1" type="ORF">GCM10008170_21460</name>
</gene>
<reference evidence="1" key="2">
    <citation type="submission" date="2023-01" db="EMBL/GenBank/DDBJ databases">
        <authorList>
            <person name="Sun Q."/>
            <person name="Evtushenko L."/>
        </authorList>
    </citation>
    <scope>NUCLEOTIDE SEQUENCE</scope>
    <source>
        <strain evidence="1">VKM B-1606</strain>
    </source>
</reference>
<organism evidence="1 2">
    <name type="scientific">Methylopila capsulata</name>
    <dbReference type="NCBI Taxonomy" id="61654"/>
    <lineage>
        <taxon>Bacteria</taxon>
        <taxon>Pseudomonadati</taxon>
        <taxon>Pseudomonadota</taxon>
        <taxon>Alphaproteobacteria</taxon>
        <taxon>Hyphomicrobiales</taxon>
        <taxon>Methylopilaceae</taxon>
        <taxon>Methylopila</taxon>
    </lineage>
</organism>
<sequence length="63" mass="6530">MGALRTRRFAAACAGIKSYPLLRLIATSPDASSVTRPPIPDPVAVVIDVRPGAIGAARALTKM</sequence>
<evidence type="ECO:0000313" key="1">
    <source>
        <dbReference type="EMBL" id="GLK56127.1"/>
    </source>
</evidence>
<dbReference type="EMBL" id="BSFF01000002">
    <property type="protein sequence ID" value="GLK56127.1"/>
    <property type="molecule type" value="Genomic_DNA"/>
</dbReference>
<proteinExistence type="predicted"/>
<protein>
    <submittedName>
        <fullName evidence="1">Uncharacterized protein</fullName>
    </submittedName>
</protein>
<evidence type="ECO:0000313" key="2">
    <source>
        <dbReference type="Proteomes" id="UP001143400"/>
    </source>
</evidence>
<name>A0A9W6MSC8_9HYPH</name>
<reference evidence="1" key="1">
    <citation type="journal article" date="2014" name="Int. J. Syst. Evol. Microbiol.">
        <title>Complete genome sequence of Corynebacterium casei LMG S-19264T (=DSM 44701T), isolated from a smear-ripened cheese.</title>
        <authorList>
            <consortium name="US DOE Joint Genome Institute (JGI-PGF)"/>
            <person name="Walter F."/>
            <person name="Albersmeier A."/>
            <person name="Kalinowski J."/>
            <person name="Ruckert C."/>
        </authorList>
    </citation>
    <scope>NUCLEOTIDE SEQUENCE</scope>
    <source>
        <strain evidence="1">VKM B-1606</strain>
    </source>
</reference>
<dbReference type="Proteomes" id="UP001143400">
    <property type="component" value="Unassembled WGS sequence"/>
</dbReference>
<accession>A0A9W6MSC8</accession>
<dbReference type="AlphaFoldDB" id="A0A9W6MSC8"/>
<comment type="caution">
    <text evidence="1">The sequence shown here is derived from an EMBL/GenBank/DDBJ whole genome shotgun (WGS) entry which is preliminary data.</text>
</comment>